<reference evidence="1 2" key="1">
    <citation type="submission" date="2017-06" db="EMBL/GenBank/DDBJ databases">
        <title>Genome sequencing of cyanobaciteial culture collection at National Institute for Environmental Studies (NIES).</title>
        <authorList>
            <person name="Hirose Y."/>
            <person name="Shimura Y."/>
            <person name="Fujisawa T."/>
            <person name="Nakamura Y."/>
            <person name="Kawachi M."/>
        </authorList>
    </citation>
    <scope>NUCLEOTIDE SEQUENCE [LARGE SCALE GENOMIC DNA]</scope>
    <source>
        <strain evidence="1 2">NIES-23</strain>
        <plasmid evidence="2">Plasmid Plasmid2 dna</plasmid>
    </source>
</reference>
<organism evidence="1 2">
    <name type="scientific">Trichormus variabilis NIES-23</name>
    <dbReference type="NCBI Taxonomy" id="1973479"/>
    <lineage>
        <taxon>Bacteria</taxon>
        <taxon>Bacillati</taxon>
        <taxon>Cyanobacteriota</taxon>
        <taxon>Cyanophyceae</taxon>
        <taxon>Nostocales</taxon>
        <taxon>Nostocaceae</taxon>
        <taxon>Trichormus</taxon>
    </lineage>
</organism>
<proteinExistence type="predicted"/>
<dbReference type="EMBL" id="AP018218">
    <property type="protein sequence ID" value="BAY73236.1"/>
    <property type="molecule type" value="Genomic_DNA"/>
</dbReference>
<evidence type="ECO:0000313" key="1">
    <source>
        <dbReference type="EMBL" id="BAY73236.1"/>
    </source>
</evidence>
<keyword evidence="1" id="KW-0614">Plasmid</keyword>
<evidence type="ECO:0000313" key="2">
    <source>
        <dbReference type="Proteomes" id="UP000217507"/>
    </source>
</evidence>
<sequence>MTVFTRFRQVNFSAIESLAQNLKSALQEIVSLEKDKQYFFIQNEAILVHKLVKNAANSINHLVRIDLDNQKAVEVVKTVVKYLHTAYIRVSRTAGYVAQKVERLWSEAFNLLPSGTIIQPELFAPNEVKSVEENKTPILGVITKWFKDHAQRWAFQQQQQLDKQYFDYINNGKPKPPVAVQLCLDLESVAPANLVAKIDGDNGCSEVYTFEQIHCYGYQKLEALNNHTLTIDSIKNLTLRAARRLASELGLPQKINGQDLRKEALIASLLDWWQQQAYQC</sequence>
<accession>A0A1Z4KW72</accession>
<geneLocation type="plasmid" evidence="1">
    <name>plasmid2</name>
</geneLocation>
<dbReference type="Proteomes" id="UP000217507">
    <property type="component" value="Plasmid Plasmid2 dna"/>
</dbReference>
<dbReference type="AlphaFoldDB" id="A0A1Z4KW72"/>
<gene>
    <name evidence="1" type="ORF">NIES23_60640</name>
</gene>
<protein>
    <submittedName>
        <fullName evidence="1">Uncharacterized protein</fullName>
    </submittedName>
</protein>
<name>A0A1Z4KW72_ANAVA</name>